<dbReference type="AlphaFoldDB" id="A0A8E0VIC8"/>
<gene>
    <name evidence="1" type="ORF">FBUS_00955</name>
</gene>
<dbReference type="OrthoDB" id="10365988at2759"/>
<organism evidence="1 2">
    <name type="scientific">Fasciolopsis buskii</name>
    <dbReference type="NCBI Taxonomy" id="27845"/>
    <lineage>
        <taxon>Eukaryota</taxon>
        <taxon>Metazoa</taxon>
        <taxon>Spiralia</taxon>
        <taxon>Lophotrochozoa</taxon>
        <taxon>Platyhelminthes</taxon>
        <taxon>Trematoda</taxon>
        <taxon>Digenea</taxon>
        <taxon>Plagiorchiida</taxon>
        <taxon>Echinostomata</taxon>
        <taxon>Echinostomatoidea</taxon>
        <taxon>Fasciolidae</taxon>
        <taxon>Fasciolopsis</taxon>
    </lineage>
</organism>
<protein>
    <submittedName>
        <fullName evidence="1">Uncharacterized protein</fullName>
    </submittedName>
</protein>
<evidence type="ECO:0000313" key="2">
    <source>
        <dbReference type="Proteomes" id="UP000728185"/>
    </source>
</evidence>
<sequence length="119" mass="13577">ETIVDGHVYDGAEPAEWKPQYGNPYSADRSYLGNKICENLEAIYSMQGVIIAYMNYCELETVFEKPFAARVRLFFDLEHHPEKGVAAILRFTKVLLGKMDHSKYGLHLGKLYNAYVSLP</sequence>
<reference evidence="1" key="1">
    <citation type="submission" date="2019-05" db="EMBL/GenBank/DDBJ databases">
        <title>Annotation for the trematode Fasciolopsis buski.</title>
        <authorList>
            <person name="Choi Y.-J."/>
        </authorList>
    </citation>
    <scope>NUCLEOTIDE SEQUENCE</scope>
    <source>
        <strain evidence="1">HT</strain>
        <tissue evidence="1">Whole worm</tissue>
    </source>
</reference>
<accession>A0A8E0VIC8</accession>
<name>A0A8E0VIC8_9TREM</name>
<dbReference type="Proteomes" id="UP000728185">
    <property type="component" value="Unassembled WGS sequence"/>
</dbReference>
<proteinExistence type="predicted"/>
<feature type="non-terminal residue" evidence="1">
    <location>
        <position position="1"/>
    </location>
</feature>
<evidence type="ECO:0000313" key="1">
    <source>
        <dbReference type="EMBL" id="KAA0189952.1"/>
    </source>
</evidence>
<keyword evidence="2" id="KW-1185">Reference proteome</keyword>
<comment type="caution">
    <text evidence="1">The sequence shown here is derived from an EMBL/GenBank/DDBJ whole genome shotgun (WGS) entry which is preliminary data.</text>
</comment>
<dbReference type="EMBL" id="LUCM01007434">
    <property type="protein sequence ID" value="KAA0189952.1"/>
    <property type="molecule type" value="Genomic_DNA"/>
</dbReference>